<dbReference type="EMBL" id="JAQRFN010000019">
    <property type="protein sequence ID" value="MDC9597911.1"/>
    <property type="molecule type" value="Genomic_DNA"/>
</dbReference>
<dbReference type="InterPro" id="IPR024431">
    <property type="entry name" value="InsA_HTH_dom"/>
</dbReference>
<keyword evidence="7" id="KW-1185">Reference proteome</keyword>
<dbReference type="InterPro" id="IPR051354">
    <property type="entry name" value="Transposase_27_IS1"/>
</dbReference>
<gene>
    <name evidence="6" type="ORF">PSI14_13905</name>
</gene>
<dbReference type="Pfam" id="PF03400">
    <property type="entry name" value="DDE_Tnp_IS1"/>
    <property type="match status" value="1"/>
</dbReference>
<dbReference type="InterPro" id="IPR005063">
    <property type="entry name" value="Transposase_27"/>
</dbReference>
<protein>
    <submittedName>
        <fullName evidence="6">IS1 family transposase</fullName>
    </submittedName>
</protein>
<dbReference type="NCBIfam" id="NF033558">
    <property type="entry name" value="transpos_IS1"/>
    <property type="match status" value="1"/>
</dbReference>
<evidence type="ECO:0000313" key="6">
    <source>
        <dbReference type="EMBL" id="MDC9597911.1"/>
    </source>
</evidence>
<dbReference type="RefSeq" id="WP_273576451.1">
    <property type="nucleotide sequence ID" value="NZ_JAQRFN010000019.1"/>
</dbReference>
<organism evidence="6 7">
    <name type="scientific">Xenorhabdus anantnagensis</name>
    <dbReference type="NCBI Taxonomy" id="3025875"/>
    <lineage>
        <taxon>Bacteria</taxon>
        <taxon>Pseudomonadati</taxon>
        <taxon>Pseudomonadota</taxon>
        <taxon>Gammaproteobacteria</taxon>
        <taxon>Enterobacterales</taxon>
        <taxon>Morganellaceae</taxon>
        <taxon>Xenorhabdus</taxon>
    </lineage>
</organism>
<evidence type="ECO:0000259" key="5">
    <source>
        <dbReference type="Pfam" id="PF12759"/>
    </source>
</evidence>
<dbReference type="Pfam" id="PF12759">
    <property type="entry name" value="HTH_Tnp_IS1"/>
    <property type="match status" value="1"/>
</dbReference>
<comment type="caution">
    <text evidence="6">The sequence shown here is derived from an EMBL/GenBank/DDBJ whole genome shotgun (WGS) entry which is preliminary data.</text>
</comment>
<evidence type="ECO:0000256" key="3">
    <source>
        <dbReference type="ARBA" id="ARBA00022578"/>
    </source>
</evidence>
<reference evidence="6 7" key="1">
    <citation type="submission" date="2023-02" db="EMBL/GenBank/DDBJ databases">
        <title>Entomopathogenic bacteria.</title>
        <authorList>
            <person name="Machado R.A."/>
        </authorList>
    </citation>
    <scope>NUCLEOTIDE SEQUENCE [LARGE SCALE GENOMIC DNA]</scope>
    <source>
        <strain evidence="6 7">XENO-2</strain>
    </source>
</reference>
<evidence type="ECO:0000256" key="2">
    <source>
        <dbReference type="ARBA" id="ARBA00008841"/>
    </source>
</evidence>
<evidence type="ECO:0000313" key="7">
    <source>
        <dbReference type="Proteomes" id="UP001220225"/>
    </source>
</evidence>
<feature type="domain" description="Insertion element IS1 protein InsA helix-turn-helix" evidence="5">
    <location>
        <begin position="43"/>
        <end position="85"/>
    </location>
</feature>
<proteinExistence type="inferred from homology"/>
<comment type="function">
    <text evidence="1">Absolutely required for transposition of IS1.</text>
</comment>
<comment type="similarity">
    <text evidence="2">Belongs to the transposase 27 family.</text>
</comment>
<dbReference type="PANTHER" id="PTHR33293">
    <property type="entry name" value="INSERTION ELEMENT IS1 1 PROTEIN INSB-RELATED"/>
    <property type="match status" value="1"/>
</dbReference>
<dbReference type="PANTHER" id="PTHR33293:SF1">
    <property type="entry name" value="INSERTION ELEMENT IS1 1 PROTEIN INSB-RELATED"/>
    <property type="match status" value="1"/>
</dbReference>
<dbReference type="Proteomes" id="UP001220225">
    <property type="component" value="Unassembled WGS sequence"/>
</dbReference>
<sequence>MAKVDVVCRYCHKTEEVKGHGKGRTGHPRYHCYACRKTFQLNYAYQACYPGVKEQVIDMAVNNSGVRDTARVLKIGINTVIRTFKKLSPKNVTNLPLKGNEVQLICEVDEQWSFVRSKKNQCWLWYAWEPRLKRVVAHVFGDRSTATLRKLLELLFPFNVRFYCTDDYAPYNLLPEEKHIVGKHYTQRIERTNLTLRTRLKRLNRRTIGYSKSEEMHDKVIGTFIEREYYSL</sequence>
<evidence type="ECO:0000256" key="1">
    <source>
        <dbReference type="ARBA" id="ARBA00004091"/>
    </source>
</evidence>
<keyword evidence="4" id="KW-0233">DNA recombination</keyword>
<keyword evidence="3" id="KW-0815">Transposition</keyword>
<name>A0ABT5LU18_9GAMM</name>
<accession>A0ABT5LU18</accession>
<evidence type="ECO:0000256" key="4">
    <source>
        <dbReference type="ARBA" id="ARBA00023172"/>
    </source>
</evidence>